<accession>A0ABW3DYL4</accession>
<organism evidence="1 2">
    <name type="scientific">Streptosporangium algeriense</name>
    <dbReference type="NCBI Taxonomy" id="1682748"/>
    <lineage>
        <taxon>Bacteria</taxon>
        <taxon>Bacillati</taxon>
        <taxon>Actinomycetota</taxon>
        <taxon>Actinomycetes</taxon>
        <taxon>Streptosporangiales</taxon>
        <taxon>Streptosporangiaceae</taxon>
        <taxon>Streptosporangium</taxon>
    </lineage>
</organism>
<dbReference type="EMBL" id="JBHTHX010001163">
    <property type="protein sequence ID" value="MFD0888039.1"/>
    <property type="molecule type" value="Genomic_DNA"/>
</dbReference>
<keyword evidence="2" id="KW-1185">Reference proteome</keyword>
<evidence type="ECO:0000313" key="1">
    <source>
        <dbReference type="EMBL" id="MFD0888039.1"/>
    </source>
</evidence>
<gene>
    <name evidence="1" type="ORF">ACFQ08_26155</name>
</gene>
<evidence type="ECO:0008006" key="3">
    <source>
        <dbReference type="Google" id="ProtNLM"/>
    </source>
</evidence>
<protein>
    <recommendedName>
        <fullName evidence="3">WXG100 family type VII secretion target</fullName>
    </recommendedName>
</protein>
<evidence type="ECO:0000313" key="2">
    <source>
        <dbReference type="Proteomes" id="UP001597024"/>
    </source>
</evidence>
<dbReference type="Proteomes" id="UP001597024">
    <property type="component" value="Unassembled WGS sequence"/>
</dbReference>
<name>A0ABW3DYL4_9ACTN</name>
<proteinExistence type="predicted"/>
<comment type="caution">
    <text evidence="1">The sequence shown here is derived from an EMBL/GenBank/DDBJ whole genome shotgun (WGS) entry which is preliminary data.</text>
</comment>
<reference evidence="2" key="1">
    <citation type="journal article" date="2019" name="Int. J. Syst. Evol. Microbiol.">
        <title>The Global Catalogue of Microorganisms (GCM) 10K type strain sequencing project: providing services to taxonomists for standard genome sequencing and annotation.</title>
        <authorList>
            <consortium name="The Broad Institute Genomics Platform"/>
            <consortium name="The Broad Institute Genome Sequencing Center for Infectious Disease"/>
            <person name="Wu L."/>
            <person name="Ma J."/>
        </authorList>
    </citation>
    <scope>NUCLEOTIDE SEQUENCE [LARGE SCALE GENOMIC DNA]</scope>
    <source>
        <strain evidence="2">CCUG 62974</strain>
    </source>
</reference>
<sequence length="101" mass="10938">MTLDIHVTSDAIRALYTEVTDVTIPKVRELGGLIGETGVPFPGWGAAGELAIGIKYREIQQQVEGKFTQALEVLASWQEGLLTAQANWRTAESASGVVVRR</sequence>